<proteinExistence type="predicted"/>
<evidence type="ECO:0000313" key="2">
    <source>
        <dbReference type="EMBL" id="CDP08313.1"/>
    </source>
</evidence>
<dbReference type="InParanoid" id="A0A068UL28"/>
<evidence type="ECO:0000313" key="3">
    <source>
        <dbReference type="Proteomes" id="UP000295252"/>
    </source>
</evidence>
<sequence>MGAGLTKTAKAVPGSHPSPGQSPQPASSLSFSCLPTVFFGTCWSLAAFSSNFLTCFSSSFSSMLTYFHLNHIRLLGLRRG</sequence>
<dbReference type="AlphaFoldDB" id="A0A068UL28"/>
<organism evidence="2 3">
    <name type="scientific">Coffea canephora</name>
    <name type="common">Robusta coffee</name>
    <dbReference type="NCBI Taxonomy" id="49390"/>
    <lineage>
        <taxon>Eukaryota</taxon>
        <taxon>Viridiplantae</taxon>
        <taxon>Streptophyta</taxon>
        <taxon>Embryophyta</taxon>
        <taxon>Tracheophyta</taxon>
        <taxon>Spermatophyta</taxon>
        <taxon>Magnoliopsida</taxon>
        <taxon>eudicotyledons</taxon>
        <taxon>Gunneridae</taxon>
        <taxon>Pentapetalae</taxon>
        <taxon>asterids</taxon>
        <taxon>lamiids</taxon>
        <taxon>Gentianales</taxon>
        <taxon>Rubiaceae</taxon>
        <taxon>Ixoroideae</taxon>
        <taxon>Gardenieae complex</taxon>
        <taxon>Bertiereae - Coffeeae clade</taxon>
        <taxon>Coffeeae</taxon>
        <taxon>Coffea</taxon>
    </lineage>
</organism>
<dbReference type="PROSITE" id="PS51257">
    <property type="entry name" value="PROKAR_LIPOPROTEIN"/>
    <property type="match status" value="1"/>
</dbReference>
<keyword evidence="3" id="KW-1185">Reference proteome</keyword>
<dbReference type="EMBL" id="HG739115">
    <property type="protein sequence ID" value="CDP08313.1"/>
    <property type="molecule type" value="Genomic_DNA"/>
</dbReference>
<accession>A0A068UL28</accession>
<protein>
    <submittedName>
        <fullName evidence="2">Uncharacterized protein</fullName>
    </submittedName>
</protein>
<gene>
    <name evidence="2" type="ORF">GSCOC_T00027107001</name>
</gene>
<feature type="compositionally biased region" description="Low complexity" evidence="1">
    <location>
        <begin position="13"/>
        <end position="28"/>
    </location>
</feature>
<dbReference type="Proteomes" id="UP000295252">
    <property type="component" value="Chromosome X"/>
</dbReference>
<dbReference type="Gramene" id="CDP08313">
    <property type="protein sequence ID" value="CDP08313"/>
    <property type="gene ID" value="GSCOC_T00027107001"/>
</dbReference>
<evidence type="ECO:0000256" key="1">
    <source>
        <dbReference type="SAM" id="MobiDB-lite"/>
    </source>
</evidence>
<name>A0A068UL28_COFCA</name>
<reference evidence="3" key="1">
    <citation type="journal article" date="2014" name="Science">
        <title>The coffee genome provides insight into the convergent evolution of caffeine biosynthesis.</title>
        <authorList>
            <person name="Denoeud F."/>
            <person name="Carretero-Paulet L."/>
            <person name="Dereeper A."/>
            <person name="Droc G."/>
            <person name="Guyot R."/>
            <person name="Pietrella M."/>
            <person name="Zheng C."/>
            <person name="Alberti A."/>
            <person name="Anthony F."/>
            <person name="Aprea G."/>
            <person name="Aury J.M."/>
            <person name="Bento P."/>
            <person name="Bernard M."/>
            <person name="Bocs S."/>
            <person name="Campa C."/>
            <person name="Cenci A."/>
            <person name="Combes M.C."/>
            <person name="Crouzillat D."/>
            <person name="Da Silva C."/>
            <person name="Daddiego L."/>
            <person name="De Bellis F."/>
            <person name="Dussert S."/>
            <person name="Garsmeur O."/>
            <person name="Gayraud T."/>
            <person name="Guignon V."/>
            <person name="Jahn K."/>
            <person name="Jamilloux V."/>
            <person name="Joet T."/>
            <person name="Labadie K."/>
            <person name="Lan T."/>
            <person name="Leclercq J."/>
            <person name="Lepelley M."/>
            <person name="Leroy T."/>
            <person name="Li L.T."/>
            <person name="Librado P."/>
            <person name="Lopez L."/>
            <person name="Munoz A."/>
            <person name="Noel B."/>
            <person name="Pallavicini A."/>
            <person name="Perrotta G."/>
            <person name="Poncet V."/>
            <person name="Pot D."/>
            <person name="Priyono X."/>
            <person name="Rigoreau M."/>
            <person name="Rouard M."/>
            <person name="Rozas J."/>
            <person name="Tranchant-Dubreuil C."/>
            <person name="VanBuren R."/>
            <person name="Zhang Q."/>
            <person name="Andrade A.C."/>
            <person name="Argout X."/>
            <person name="Bertrand B."/>
            <person name="de Kochko A."/>
            <person name="Graziosi G."/>
            <person name="Henry R.J."/>
            <person name="Jayarama X."/>
            <person name="Ming R."/>
            <person name="Nagai C."/>
            <person name="Rounsley S."/>
            <person name="Sankoff D."/>
            <person name="Giuliano G."/>
            <person name="Albert V.A."/>
            <person name="Wincker P."/>
            <person name="Lashermes P."/>
        </authorList>
    </citation>
    <scope>NUCLEOTIDE SEQUENCE [LARGE SCALE GENOMIC DNA]</scope>
    <source>
        <strain evidence="3">cv. DH200-94</strain>
    </source>
</reference>
<feature type="region of interest" description="Disordered" evidence="1">
    <location>
        <begin position="1"/>
        <end position="28"/>
    </location>
</feature>